<evidence type="ECO:0000313" key="14">
    <source>
        <dbReference type="Proteomes" id="UP000053226"/>
    </source>
</evidence>
<dbReference type="Gene3D" id="3.40.190.10">
    <property type="entry name" value="Periplasmic binding protein-like II"/>
    <property type="match status" value="2"/>
</dbReference>
<evidence type="ECO:0000256" key="8">
    <source>
        <dbReference type="ARBA" id="ARBA00023316"/>
    </source>
</evidence>
<evidence type="ECO:0000256" key="4">
    <source>
        <dbReference type="ARBA" id="ARBA00022729"/>
    </source>
</evidence>
<evidence type="ECO:0000256" key="6">
    <source>
        <dbReference type="ARBA" id="ARBA00023237"/>
    </source>
</evidence>
<dbReference type="EMBL" id="LGAA01000016">
    <property type="protein sequence ID" value="KPD03009.1"/>
    <property type="molecule type" value="Genomic_DNA"/>
</dbReference>
<dbReference type="HAMAP" id="MF_02016">
    <property type="entry name" value="MltF"/>
    <property type="match status" value="1"/>
</dbReference>
<dbReference type="GO" id="GO:0071555">
    <property type="term" value="P:cell wall organization"/>
    <property type="evidence" value="ECO:0007669"/>
    <property type="project" value="UniProtKB-KW"/>
</dbReference>
<evidence type="ECO:0000256" key="11">
    <source>
        <dbReference type="SAM" id="Phobius"/>
    </source>
</evidence>
<evidence type="ECO:0000256" key="1">
    <source>
        <dbReference type="ARBA" id="ARBA00001420"/>
    </source>
</evidence>
<accession>A0A0N0Z817</accession>
<comment type="domain">
    <text evidence="9">The N-terminal domain does not have lytic activity and probably modulates enzymatic activity. The C-terminal domain is the catalytic active domain.</text>
</comment>
<reference evidence="13 14" key="1">
    <citation type="submission" date="2015-07" db="EMBL/GenBank/DDBJ databases">
        <title>ATOL: Assembling a taxonomically balanced genome-scale reconstruction of the evolutionary history of the Enterobacteriaceae.</title>
        <authorList>
            <person name="Plunkett G.III."/>
            <person name="Neeno-Eckwall E.C."/>
            <person name="Glasner J.D."/>
            <person name="Perna N.T."/>
        </authorList>
    </citation>
    <scope>NUCLEOTIDE SEQUENCE [LARGE SCALE GENOMIC DNA]</scope>
    <source>
        <strain evidence="13 14">ATCC 35017</strain>
    </source>
</reference>
<dbReference type="FunFam" id="1.10.530.10:FF:000003">
    <property type="entry name" value="Membrane-bound lytic murein transglycosylase F"/>
    <property type="match status" value="1"/>
</dbReference>
<dbReference type="CDD" id="cd13403">
    <property type="entry name" value="MLTF-like"/>
    <property type="match status" value="1"/>
</dbReference>
<comment type="caution">
    <text evidence="13">The sequence shown here is derived from an EMBL/GenBank/DDBJ whole genome shotgun (WGS) entry which is preliminary data.</text>
</comment>
<comment type="similarity">
    <text evidence="2">Belongs to the transglycosylase Slt family.</text>
</comment>
<proteinExistence type="inferred from homology"/>
<comment type="similarity">
    <text evidence="9">In the C-terminal section; belongs to the transglycosylase Slt family.</text>
</comment>
<dbReference type="PANTHER" id="PTHR35936:SF32">
    <property type="entry name" value="MEMBRANE-BOUND LYTIC MUREIN TRANSGLYCOSYLASE F"/>
    <property type="match status" value="1"/>
</dbReference>
<dbReference type="Pfam" id="PF01464">
    <property type="entry name" value="SLT"/>
    <property type="match status" value="1"/>
</dbReference>
<dbReference type="CDD" id="cd01009">
    <property type="entry name" value="PBP2_YfhD_N"/>
    <property type="match status" value="1"/>
</dbReference>
<keyword evidence="11" id="KW-0812">Transmembrane</keyword>
<dbReference type="InterPro" id="IPR023703">
    <property type="entry name" value="MltF"/>
</dbReference>
<protein>
    <recommendedName>
        <fullName evidence="9">Membrane-bound lytic murein transglycosylase F</fullName>
        <ecNumber evidence="9">4.2.2.n1</ecNumber>
    </recommendedName>
    <alternativeName>
        <fullName evidence="9">Murein lyase F</fullName>
    </alternativeName>
</protein>
<dbReference type="GO" id="GO:0009253">
    <property type="term" value="P:peptidoglycan catabolic process"/>
    <property type="evidence" value="ECO:0007669"/>
    <property type="project" value="TreeGrafter"/>
</dbReference>
<comment type="catalytic activity">
    <reaction evidence="1 9">
        <text>Exolytic cleavage of the (1-&gt;4)-beta-glycosidic linkage between N-acetylmuramic acid (MurNAc) and N-acetylglucosamine (GlcNAc) residues in peptidoglycan, from either the reducing or the non-reducing ends of the peptidoglycan chains, with concomitant formation of a 1,6-anhydrobond in the MurNAc residue.</text>
        <dbReference type="EC" id="4.2.2.n1"/>
    </reaction>
</comment>
<dbReference type="InterPro" id="IPR023346">
    <property type="entry name" value="Lysozyme-like_dom_sf"/>
</dbReference>
<dbReference type="SMART" id="SM00062">
    <property type="entry name" value="PBPb"/>
    <property type="match status" value="1"/>
</dbReference>
<evidence type="ECO:0000256" key="10">
    <source>
        <dbReference type="SAM" id="MobiDB-lite"/>
    </source>
</evidence>
<evidence type="ECO:0000313" key="13">
    <source>
        <dbReference type="EMBL" id="KPD03009.1"/>
    </source>
</evidence>
<keyword evidence="4 9" id="KW-0732">Signal</keyword>
<dbReference type="SUPFAM" id="SSF53850">
    <property type="entry name" value="Periplasmic binding protein-like II"/>
    <property type="match status" value="1"/>
</dbReference>
<dbReference type="EC" id="4.2.2.n1" evidence="9"/>
<keyword evidence="5 9" id="KW-0472">Membrane</keyword>
<dbReference type="GO" id="GO:0008933">
    <property type="term" value="F:peptidoglycan lytic transglycosylase activity"/>
    <property type="evidence" value="ECO:0007669"/>
    <property type="project" value="UniProtKB-UniRule"/>
</dbReference>
<organism evidence="13 14">
    <name type="scientific">Moellerella wisconsensis ATCC 35017</name>
    <dbReference type="NCBI Taxonomy" id="1354267"/>
    <lineage>
        <taxon>Bacteria</taxon>
        <taxon>Pseudomonadati</taxon>
        <taxon>Pseudomonadota</taxon>
        <taxon>Gammaproteobacteria</taxon>
        <taxon>Enterobacterales</taxon>
        <taxon>Morganellaceae</taxon>
        <taxon>Moellerella</taxon>
    </lineage>
</organism>
<dbReference type="Gene3D" id="1.10.530.10">
    <property type="match status" value="1"/>
</dbReference>
<feature type="region of interest" description="Disordered" evidence="10">
    <location>
        <begin position="488"/>
        <end position="507"/>
    </location>
</feature>
<keyword evidence="11" id="KW-1133">Transmembrane helix</keyword>
<keyword evidence="7 9" id="KW-0456">Lyase</keyword>
<dbReference type="Pfam" id="PF00497">
    <property type="entry name" value="SBP_bac_3"/>
    <property type="match status" value="1"/>
</dbReference>
<evidence type="ECO:0000256" key="7">
    <source>
        <dbReference type="ARBA" id="ARBA00023239"/>
    </source>
</evidence>
<feature type="transmembrane region" description="Helical" evidence="11">
    <location>
        <begin position="6"/>
        <end position="28"/>
    </location>
</feature>
<dbReference type="SUPFAM" id="SSF53955">
    <property type="entry name" value="Lysozyme-like"/>
    <property type="match status" value="1"/>
</dbReference>
<dbReference type="Proteomes" id="UP000053226">
    <property type="component" value="Unassembled WGS sequence"/>
</dbReference>
<feature type="region of interest" description="LT domain" evidence="9">
    <location>
        <begin position="268"/>
        <end position="574"/>
    </location>
</feature>
<dbReference type="InterPro" id="IPR000189">
    <property type="entry name" value="Transglyc_AS"/>
</dbReference>
<evidence type="ECO:0000256" key="5">
    <source>
        <dbReference type="ARBA" id="ARBA00023136"/>
    </source>
</evidence>
<dbReference type="AlphaFoldDB" id="A0A0N0Z817"/>
<dbReference type="OrthoDB" id="9815002at2"/>
<feature type="active site" evidence="9">
    <location>
        <position position="312"/>
    </location>
</feature>
<evidence type="ECO:0000259" key="12">
    <source>
        <dbReference type="SMART" id="SM00062"/>
    </source>
</evidence>
<comment type="subcellular location">
    <subcellularLocation>
        <location evidence="9">Cell outer membrane</location>
        <topology evidence="9">Peripheral membrane protein</topology>
    </subcellularLocation>
    <text evidence="9">Attached to the inner leaflet of the outer membrane.</text>
</comment>
<dbReference type="RefSeq" id="WP_053907988.1">
    <property type="nucleotide sequence ID" value="NZ_CAWMUS010000016.1"/>
</dbReference>
<keyword evidence="8 9" id="KW-0961">Cell wall biogenesis/degradation</keyword>
<comment type="similarity">
    <text evidence="9">In the N-terminal section; belongs to the bacterial solute-binding protein 3 family.</text>
</comment>
<gene>
    <name evidence="9" type="primary">mltF</name>
    <name evidence="13" type="ORF">M992_1497</name>
</gene>
<dbReference type="GO" id="GO:0016998">
    <property type="term" value="P:cell wall macromolecule catabolic process"/>
    <property type="evidence" value="ECO:0007669"/>
    <property type="project" value="UniProtKB-UniRule"/>
</dbReference>
<dbReference type="GO" id="GO:0009279">
    <property type="term" value="C:cell outer membrane"/>
    <property type="evidence" value="ECO:0007669"/>
    <property type="project" value="UniProtKB-SubCell"/>
</dbReference>
<dbReference type="PANTHER" id="PTHR35936">
    <property type="entry name" value="MEMBRANE-BOUND LYTIC MUREIN TRANSGLYCOSYLASE F"/>
    <property type="match status" value="1"/>
</dbReference>
<feature type="domain" description="Solute-binding protein family 3/N-terminal" evidence="12">
    <location>
        <begin position="44"/>
        <end position="267"/>
    </location>
</feature>
<keyword evidence="6 9" id="KW-0998">Cell outer membrane</keyword>
<comment type="similarity">
    <text evidence="3">Belongs to the bacterial solute-binding protein 3 family.</text>
</comment>
<dbReference type="NCBIfam" id="NF008112">
    <property type="entry name" value="PRK10859.1"/>
    <property type="match status" value="1"/>
</dbReference>
<evidence type="ECO:0000256" key="3">
    <source>
        <dbReference type="ARBA" id="ARBA00010333"/>
    </source>
</evidence>
<name>A0A0N0Z817_9GAMM</name>
<keyword evidence="14" id="KW-1185">Reference proteome</keyword>
<sequence length="574" mass="65666">MNNFKIHYFVIAIIAFLSAAIIGLDTHWSGHQESQLKRILSRKELRVSVISSPLIYVNDKNEISGFDYELAQHFADYLGVKLKVTVRPTINQLFDDLKKDKADLVAAGLLYNQDRLKNAQAGPQYLSVSQQLIYRKGTTRPKSFDQVNGKFVVMAGSAHARTLKQLKQFYPELSWQETNDYSTHQLLEMVAEGIIDYTLEDSISVSLQQRIHPQAAIAFDLGEENAITWYMERTADDSLNAALLDFFNASNEEELLARLEEKYFSHVSSFDYFDTLTFISAINKVLPDYRPLFEKYAHNIDWRLLAAIAWQESHWDPQATSPTGVRGLMMLTKPTAATMGVQDRLDPEESIKGGAAYIEYIMQRLPVSIPDDERIWFALAAYNMGYGHMLDVRKLTEQQGGDPNRWLDVKSRLPLLTQKKYYTQLNYGYARGHEAYRYVENIRRYQQSLVGYLYNQENKPLTEPNELQARLFAPLDESTSSALIKQNSDSNIEPANSYPAPKSHSVPQEKVSLKNLQNQSIPNKISAVNPENILGDHFLSIYHKRKQQLQKQASQYQQSHDDTRAIPLIPSAEH</sequence>
<dbReference type="InterPro" id="IPR001638">
    <property type="entry name" value="Solute-binding_3/MltF_N"/>
</dbReference>
<comment type="caution">
    <text evidence="9">Lacks conserved residue(s) required for the propagation of feature annotation.</text>
</comment>
<dbReference type="PROSITE" id="PS00922">
    <property type="entry name" value="TRANSGLYCOSYLASE"/>
    <property type="match status" value="1"/>
</dbReference>
<comment type="function">
    <text evidence="9">Murein-degrading enzyme that degrades murein glycan strands and insoluble, high-molecular weight murein sacculi, with the concomitant formation of a 1,6-anhydromuramoyl product. Lytic transglycosylases (LTs) play an integral role in the metabolism of the peptidoglycan (PG) sacculus. Their lytic action creates space within the PG sacculus to allow for its expansion as well as for the insertion of various structures such as secretion systems and flagella.</text>
</comment>
<evidence type="ECO:0000256" key="2">
    <source>
        <dbReference type="ARBA" id="ARBA00007734"/>
    </source>
</evidence>
<evidence type="ECO:0000256" key="9">
    <source>
        <dbReference type="HAMAP-Rule" id="MF_02016"/>
    </source>
</evidence>
<dbReference type="InterPro" id="IPR008258">
    <property type="entry name" value="Transglycosylase_SLT_dom_1"/>
</dbReference>